<name>O16909_CAEEL</name>
<evidence type="ECO:0000313" key="4">
    <source>
        <dbReference type="WormBase" id="C31B8.13"/>
    </source>
</evidence>
<gene>
    <name evidence="2 4" type="primary">srh-247</name>
    <name evidence="4" type="ORF">C31B8.13</name>
    <name evidence="2" type="ORF">CELE_C31B8.13</name>
</gene>
<dbReference type="RefSeq" id="NP_503796.1">
    <property type="nucleotide sequence ID" value="NM_071395.1"/>
</dbReference>
<protein>
    <submittedName>
        <fullName evidence="2">Serpentine Receptor, class H</fullName>
    </submittedName>
</protein>
<evidence type="ECO:0000256" key="1">
    <source>
        <dbReference type="SAM" id="Phobius"/>
    </source>
</evidence>
<feature type="transmembrane region" description="Helical" evidence="1">
    <location>
        <begin position="15"/>
        <end position="39"/>
    </location>
</feature>
<feature type="transmembrane region" description="Helical" evidence="1">
    <location>
        <begin position="51"/>
        <end position="74"/>
    </location>
</feature>
<dbReference type="InParanoid" id="O16909"/>
<dbReference type="InterPro" id="IPR053220">
    <property type="entry name" value="Nematode_rcpt-like_serp_H"/>
</dbReference>
<dbReference type="PANTHER" id="PTHR22941">
    <property type="entry name" value="SERPENTINE RECEPTOR"/>
    <property type="match status" value="1"/>
</dbReference>
<organism evidence="2 3">
    <name type="scientific">Caenorhabditis elegans</name>
    <dbReference type="NCBI Taxonomy" id="6239"/>
    <lineage>
        <taxon>Eukaryota</taxon>
        <taxon>Metazoa</taxon>
        <taxon>Ecdysozoa</taxon>
        <taxon>Nematoda</taxon>
        <taxon>Chromadorea</taxon>
        <taxon>Rhabditida</taxon>
        <taxon>Rhabditina</taxon>
        <taxon>Rhabditomorpha</taxon>
        <taxon>Rhabditoidea</taxon>
        <taxon>Rhabditidae</taxon>
        <taxon>Peloderinae</taxon>
        <taxon>Caenorhabditis</taxon>
    </lineage>
</organism>
<keyword evidence="1" id="KW-0472">Membrane</keyword>
<accession>O16909</accession>
<proteinExistence type="predicted"/>
<sequence length="325" mass="37610">MSCNNETNYFASPEFLISISNVITFFEIPVCTFGAYCILFKTPERMTSVKWLMMNLHFWSTMSDLTICCFGIPFLYLPQNAGYGLGIIDAPGAMIYSGVTFIGAFGVSFLAIYENRYFILFAKNSNWKHWRKIFLPFMCIFVPLFFLPPFLQIPDQEIARLYVQKEIPCLNLTSVQDRELFVLSMNSNLPGYCVIIGTFAIIGSTGIIFLLTLYQLFKRNKSFKLSSRSYQLQKNFLIAITLQSFLSFIFIIVPVNIILYVVVFWYYNQVLNNIMCLMFSMFGLETCVVMILVHKPYREFAISLILCFRKRTVKTVENVSIVFLN</sequence>
<dbReference type="eggNOG" id="ENOG502QYQ5">
    <property type="taxonomic scope" value="Eukaryota"/>
</dbReference>
<keyword evidence="1" id="KW-0812">Transmembrane</keyword>
<dbReference type="UCSC" id="C31B8.13">
    <property type="organism name" value="c. elegans"/>
</dbReference>
<feature type="transmembrane region" description="Helical" evidence="1">
    <location>
        <begin position="272"/>
        <end position="293"/>
    </location>
</feature>
<dbReference type="PaxDb" id="6239-C31B8.13"/>
<dbReference type="PhylomeDB" id="O16909"/>
<evidence type="ECO:0000313" key="3">
    <source>
        <dbReference type="Proteomes" id="UP000001940"/>
    </source>
</evidence>
<dbReference type="OMA" id="AMERYSC"/>
<evidence type="ECO:0000313" key="2">
    <source>
        <dbReference type="EMBL" id="CCD66301.1"/>
    </source>
</evidence>
<feature type="transmembrane region" description="Helical" evidence="1">
    <location>
        <begin position="235"/>
        <end position="266"/>
    </location>
</feature>
<dbReference type="KEGG" id="cel:CELE_C31B8.13"/>
<keyword evidence="3" id="KW-1185">Reference proteome</keyword>
<keyword evidence="1" id="KW-1133">Transmembrane helix</keyword>
<feature type="transmembrane region" description="Helical" evidence="1">
    <location>
        <begin position="133"/>
        <end position="151"/>
    </location>
</feature>
<dbReference type="PIR" id="T32174">
    <property type="entry name" value="T32174"/>
</dbReference>
<dbReference type="InterPro" id="IPR019422">
    <property type="entry name" value="7TM_GPCR_serpentine_rcpt_Srh"/>
</dbReference>
<feature type="transmembrane region" description="Helical" evidence="1">
    <location>
        <begin position="189"/>
        <end position="214"/>
    </location>
</feature>
<dbReference type="HOGENOM" id="CLU_042960_1_1_1"/>
<dbReference type="SMR" id="O16909"/>
<dbReference type="EMBL" id="BX284605">
    <property type="protein sequence ID" value="CCD66301.1"/>
    <property type="molecule type" value="Genomic_DNA"/>
</dbReference>
<keyword evidence="2" id="KW-0675">Receptor</keyword>
<dbReference type="Pfam" id="PF10318">
    <property type="entry name" value="7TM_GPCR_Srh"/>
    <property type="match status" value="1"/>
</dbReference>
<dbReference type="STRING" id="6239.C31B8.13.1"/>
<dbReference type="AGR" id="WB:WBGene00005453"/>
<dbReference type="PANTHER" id="PTHR22941:SF20">
    <property type="entry name" value="SERPENTINE RECEPTOR, CLASS H"/>
    <property type="match status" value="1"/>
</dbReference>
<dbReference type="CTD" id="191894"/>
<dbReference type="WormBase" id="C31B8.13">
    <property type="protein sequence ID" value="CE08493"/>
    <property type="gene ID" value="WBGene00005453"/>
    <property type="gene designation" value="srh-247"/>
</dbReference>
<feature type="transmembrane region" description="Helical" evidence="1">
    <location>
        <begin position="94"/>
        <end position="113"/>
    </location>
</feature>
<dbReference type="Proteomes" id="UP000001940">
    <property type="component" value="Chromosome V"/>
</dbReference>
<dbReference type="GeneID" id="191894"/>
<dbReference type="AlphaFoldDB" id="O16909"/>
<dbReference type="OrthoDB" id="5898352at2759"/>
<reference evidence="2 3" key="1">
    <citation type="journal article" date="1998" name="Science">
        <title>Genome sequence of the nematode C. elegans: a platform for investigating biology.</title>
        <authorList>
            <consortium name="The C. elegans sequencing consortium"/>
            <person name="Sulson J.E."/>
            <person name="Waterston R."/>
        </authorList>
    </citation>
    <scope>NUCLEOTIDE SEQUENCE [LARGE SCALE GENOMIC DNA]</scope>
    <source>
        <strain evidence="2 3">Bristol N2</strain>
    </source>
</reference>